<evidence type="ECO:0000313" key="2">
    <source>
        <dbReference type="EMBL" id="WOK07097.1"/>
    </source>
</evidence>
<keyword evidence="3" id="KW-1185">Reference proteome</keyword>
<sequence>MIKSFGKAPEKEVINRSDQYQKGRFQNPVSTTAASLKDMPHVMGRYMRRKTEKAPTSAYKFEEANRDIINVLDKTGIYLNWLGHAAVLIHAGGKYFLLDPMLGERASPFQWMGPKRYAPSPIDPGKLPAIEAVVLSHDHYDHLDYPTILALKGKVKKFIVPVGVSSHLEHWGVPKENIIEKDWWESFEGDGYTFTAAPARHFSGRLFTRDNTLWCSWVLKFGESNIYFAGDSGYFDGYSEIGEKYGPFDMSLMPIGAYDPAWHDIHLNPEEAVEAFLQLQGGQFYPTHWGTFDLALHSWYEPIKWLNELADTHKIKTVTPAPGEWVHLFDNPTDKNWWRKYSSELSLK</sequence>
<dbReference type="InterPro" id="IPR001279">
    <property type="entry name" value="Metallo-B-lactamas"/>
</dbReference>
<dbReference type="EMBL" id="CP136051">
    <property type="protein sequence ID" value="WOK07097.1"/>
    <property type="molecule type" value="Genomic_DNA"/>
</dbReference>
<gene>
    <name evidence="2" type="ORF">RT717_00490</name>
</gene>
<proteinExistence type="predicted"/>
<dbReference type="Proteomes" id="UP001302349">
    <property type="component" value="Chromosome"/>
</dbReference>
<name>A0ABZ0IPX2_9BACT</name>
<evidence type="ECO:0000259" key="1">
    <source>
        <dbReference type="Pfam" id="PF12706"/>
    </source>
</evidence>
<dbReference type="InterPro" id="IPR036866">
    <property type="entry name" value="RibonucZ/Hydroxyglut_hydro"/>
</dbReference>
<dbReference type="SUPFAM" id="SSF56281">
    <property type="entry name" value="Metallo-hydrolase/oxidoreductase"/>
    <property type="match status" value="1"/>
</dbReference>
<accession>A0ABZ0IPX2</accession>
<reference evidence="2 3" key="1">
    <citation type="journal article" date="2023" name="Microbiol. Resour. Announc.">
        <title>Complete Genome Sequence of Imperialibacter roseus strain P4T.</title>
        <authorList>
            <person name="Tizabi D.R."/>
            <person name="Bachvaroff T."/>
            <person name="Hill R.T."/>
        </authorList>
    </citation>
    <scope>NUCLEOTIDE SEQUENCE [LARGE SCALE GENOMIC DNA]</scope>
    <source>
        <strain evidence="2 3">P4T</strain>
    </source>
</reference>
<organism evidence="2 3">
    <name type="scientific">Imperialibacter roseus</name>
    <dbReference type="NCBI Taxonomy" id="1324217"/>
    <lineage>
        <taxon>Bacteria</taxon>
        <taxon>Pseudomonadati</taxon>
        <taxon>Bacteroidota</taxon>
        <taxon>Cytophagia</taxon>
        <taxon>Cytophagales</taxon>
        <taxon>Flammeovirgaceae</taxon>
        <taxon>Imperialibacter</taxon>
    </lineage>
</organism>
<dbReference type="Pfam" id="PF12706">
    <property type="entry name" value="Lactamase_B_2"/>
    <property type="match status" value="1"/>
</dbReference>
<dbReference type="InterPro" id="IPR024884">
    <property type="entry name" value="NAPE-PLD"/>
</dbReference>
<feature type="domain" description="Metallo-beta-lactamase" evidence="1">
    <location>
        <begin position="96"/>
        <end position="289"/>
    </location>
</feature>
<dbReference type="RefSeq" id="WP_317489784.1">
    <property type="nucleotide sequence ID" value="NZ_CP136051.1"/>
</dbReference>
<dbReference type="PIRSF" id="PIRSF038896">
    <property type="entry name" value="NAPE-PLD"/>
    <property type="match status" value="1"/>
</dbReference>
<dbReference type="PANTHER" id="PTHR15032:SF4">
    <property type="entry name" value="N-ACYL-PHOSPHATIDYLETHANOLAMINE-HYDROLYZING PHOSPHOLIPASE D"/>
    <property type="match status" value="1"/>
</dbReference>
<dbReference type="PANTHER" id="PTHR15032">
    <property type="entry name" value="N-ACYL-PHOSPHATIDYLETHANOLAMINE-HYDROLYZING PHOSPHOLIPASE D"/>
    <property type="match status" value="1"/>
</dbReference>
<evidence type="ECO:0000313" key="3">
    <source>
        <dbReference type="Proteomes" id="UP001302349"/>
    </source>
</evidence>
<protein>
    <submittedName>
        <fullName evidence="2">MBL fold metallo-hydrolase</fullName>
    </submittedName>
</protein>
<dbReference type="Gene3D" id="3.60.15.10">
    <property type="entry name" value="Ribonuclease Z/Hydroxyacylglutathione hydrolase-like"/>
    <property type="match status" value="1"/>
</dbReference>